<dbReference type="InterPro" id="IPR036890">
    <property type="entry name" value="HATPase_C_sf"/>
</dbReference>
<keyword evidence="5" id="KW-1185">Reference proteome</keyword>
<dbReference type="PANTHER" id="PTHR35526:SF3">
    <property type="entry name" value="ANTI-SIGMA-F FACTOR RSBW"/>
    <property type="match status" value="1"/>
</dbReference>
<reference evidence="4 5" key="1">
    <citation type="submission" date="2014-10" db="EMBL/GenBank/DDBJ databases">
        <title>Draft genome sequence of Actinoplanes utahensis NRRL 12052.</title>
        <authorList>
            <person name="Velasco-Bucheli B."/>
            <person name="del Cerro C."/>
            <person name="Hormigo D."/>
            <person name="Garcia J.L."/>
            <person name="Acebal C."/>
            <person name="Arroyo M."/>
            <person name="de la Mata I."/>
        </authorList>
    </citation>
    <scope>NUCLEOTIDE SEQUENCE [LARGE SCALE GENOMIC DNA]</scope>
    <source>
        <strain evidence="4 5">NRRL 12052</strain>
    </source>
</reference>
<dbReference type="SMART" id="SM00387">
    <property type="entry name" value="HATPase_c"/>
    <property type="match status" value="1"/>
</dbReference>
<keyword evidence="1" id="KW-0418">Kinase</keyword>
<dbReference type="eggNOG" id="COG2172">
    <property type="taxonomic scope" value="Bacteria"/>
</dbReference>
<dbReference type="InterPro" id="IPR050267">
    <property type="entry name" value="Anti-sigma-factor_SerPK"/>
</dbReference>
<evidence type="ECO:0000313" key="4">
    <source>
        <dbReference type="EMBL" id="KHD72093.1"/>
    </source>
</evidence>
<dbReference type="STRING" id="1869.MB27_42220"/>
<feature type="region of interest" description="Disordered" evidence="2">
    <location>
        <begin position="77"/>
        <end position="96"/>
    </location>
</feature>
<dbReference type="PANTHER" id="PTHR35526">
    <property type="entry name" value="ANTI-SIGMA-F FACTOR RSBW-RELATED"/>
    <property type="match status" value="1"/>
</dbReference>
<comment type="caution">
    <text evidence="4">The sequence shown here is derived from an EMBL/GenBank/DDBJ whole genome shotgun (WGS) entry which is preliminary data.</text>
</comment>
<accession>A0A0A6UAJ7</accession>
<evidence type="ECO:0000256" key="1">
    <source>
        <dbReference type="ARBA" id="ARBA00022527"/>
    </source>
</evidence>
<keyword evidence="1" id="KW-0723">Serine/threonine-protein kinase</keyword>
<sequence>MEILDERFDLDSIAKVRAQLSGYAVSCGMSEQDRYKLVLAASEIMANAVLHGGGSGRITVNRLADRLHLEIRDTGRGIPRRHLGDRPPPRPGRIGSQGLWMARQICERVDIRTGPGGTTVRLTFAVSTDG</sequence>
<organism evidence="4 5">
    <name type="scientific">Actinoplanes utahensis</name>
    <dbReference type="NCBI Taxonomy" id="1869"/>
    <lineage>
        <taxon>Bacteria</taxon>
        <taxon>Bacillati</taxon>
        <taxon>Actinomycetota</taxon>
        <taxon>Actinomycetes</taxon>
        <taxon>Micromonosporales</taxon>
        <taxon>Micromonosporaceae</taxon>
        <taxon>Actinoplanes</taxon>
    </lineage>
</organism>
<dbReference type="InterPro" id="IPR003594">
    <property type="entry name" value="HATPase_dom"/>
</dbReference>
<evidence type="ECO:0000259" key="3">
    <source>
        <dbReference type="SMART" id="SM00387"/>
    </source>
</evidence>
<dbReference type="AlphaFoldDB" id="A0A0A6UAJ7"/>
<evidence type="ECO:0000313" key="5">
    <source>
        <dbReference type="Proteomes" id="UP000054537"/>
    </source>
</evidence>
<dbReference type="CDD" id="cd16936">
    <property type="entry name" value="HATPase_RsbW-like"/>
    <property type="match status" value="1"/>
</dbReference>
<dbReference type="Gene3D" id="3.30.565.10">
    <property type="entry name" value="Histidine kinase-like ATPase, C-terminal domain"/>
    <property type="match status" value="1"/>
</dbReference>
<proteinExistence type="predicted"/>
<name>A0A0A6UAJ7_ACTUT</name>
<keyword evidence="1" id="KW-0808">Transferase</keyword>
<gene>
    <name evidence="4" type="ORF">MB27_42220</name>
</gene>
<dbReference type="EMBL" id="JRTT01000140">
    <property type="protein sequence ID" value="KHD72093.1"/>
    <property type="molecule type" value="Genomic_DNA"/>
</dbReference>
<feature type="domain" description="Histidine kinase/HSP90-like ATPase" evidence="3">
    <location>
        <begin position="32"/>
        <end position="128"/>
    </location>
</feature>
<protein>
    <recommendedName>
        <fullName evidence="3">Histidine kinase/HSP90-like ATPase domain-containing protein</fullName>
    </recommendedName>
</protein>
<dbReference type="Proteomes" id="UP000054537">
    <property type="component" value="Unassembled WGS sequence"/>
</dbReference>
<dbReference type="Pfam" id="PF13581">
    <property type="entry name" value="HATPase_c_2"/>
    <property type="match status" value="1"/>
</dbReference>
<evidence type="ECO:0000256" key="2">
    <source>
        <dbReference type="SAM" id="MobiDB-lite"/>
    </source>
</evidence>
<dbReference type="SUPFAM" id="SSF55874">
    <property type="entry name" value="ATPase domain of HSP90 chaperone/DNA topoisomerase II/histidine kinase"/>
    <property type="match status" value="1"/>
</dbReference>
<dbReference type="GO" id="GO:0004674">
    <property type="term" value="F:protein serine/threonine kinase activity"/>
    <property type="evidence" value="ECO:0007669"/>
    <property type="project" value="UniProtKB-KW"/>
</dbReference>